<proteinExistence type="predicted"/>
<evidence type="ECO:0000313" key="2">
    <source>
        <dbReference type="Proteomes" id="UP000032234"/>
    </source>
</evidence>
<keyword evidence="2" id="KW-1185">Reference proteome</keyword>
<organism evidence="1 2">
    <name type="scientific">Streptomyces cyaneogriseus subsp. noncyanogenus</name>
    <dbReference type="NCBI Taxonomy" id="477245"/>
    <lineage>
        <taxon>Bacteria</taxon>
        <taxon>Bacillati</taxon>
        <taxon>Actinomycetota</taxon>
        <taxon>Actinomycetes</taxon>
        <taxon>Kitasatosporales</taxon>
        <taxon>Streptomycetaceae</taxon>
        <taxon>Streptomyces</taxon>
    </lineage>
</organism>
<dbReference type="RefSeq" id="WP_044384691.1">
    <property type="nucleotide sequence ID" value="NZ_CP010849.1"/>
</dbReference>
<dbReference type="OrthoDB" id="3910364at2"/>
<sequence>MSGCGCTQSPIAVGGRQPTEPARFPVPCPDSRCADSGCSGSTRSGPSCCDRRRCEHCETIRLRDSAPYRVAATAKSIDPTPYYTIANTHAALDPVVAQTILDSGTGTFPADDGTHNGQHTWLAGVVRVDPASLRGKPTEVTISASVHVRNDGPSTACRLYGRFALWNGTTPVRTDLLGPPDLSAGGEDDGVIPPTTVPLADVLDGKIVVELNLETGNDDACRVGPKQWTVDSFVLTVRAATPGCGRSFLRTTCRTCDGAVTCTTDTLDGSTPYAPVPPVVPVASCQDGCATAGPPCLSTDRGNAIVRGSDGCLYAPDTPALDPSPCNAARNTTGGLLVPRIDVTGIAPGGNTGTERSVDIDVTGTPGCPERWRVGARLTPVSGFLNTERQHANLLARTGADVPIPESDVVLPEAGVYHIDSDVRYALGSATGGSGYIIGWLLDETTDTLLTSFTQIAAINAERQEQQGGTTHIMTEYTVASAPRTIRLHLMFVLTGGKISTAEAGGTDSNGATRMRFLKIRD</sequence>
<dbReference type="AlphaFoldDB" id="A0A0C5FVV2"/>
<evidence type="ECO:0000313" key="1">
    <source>
        <dbReference type="EMBL" id="AJP04187.1"/>
    </source>
</evidence>
<name>A0A0C5FVV2_9ACTN</name>
<dbReference type="EMBL" id="CP010849">
    <property type="protein sequence ID" value="AJP04187.1"/>
    <property type="molecule type" value="Genomic_DNA"/>
</dbReference>
<dbReference type="KEGG" id="scw:TU94_24675"/>
<protein>
    <submittedName>
        <fullName evidence="1">Uncharacterized protein</fullName>
    </submittedName>
</protein>
<gene>
    <name evidence="1" type="ORF">TU94_24675</name>
</gene>
<dbReference type="HOGENOM" id="CLU_542809_0_0_11"/>
<dbReference type="PATRIC" id="fig|477245.3.peg.5204"/>
<dbReference type="Proteomes" id="UP000032234">
    <property type="component" value="Chromosome"/>
</dbReference>
<reference evidence="1 2" key="1">
    <citation type="submission" date="2015-02" db="EMBL/GenBank/DDBJ databases">
        <title>Genome sequence of thermotolerant Streptomyces cyaneogriseus subsp. Noncyanogenus NMWT1, the producer of nematocidal antibiotics nemadectin.</title>
        <authorList>
            <person name="Wang H."/>
            <person name="Li C."/>
            <person name="Xiang W."/>
            <person name="Wang X."/>
        </authorList>
    </citation>
    <scope>NUCLEOTIDE SEQUENCE [LARGE SCALE GENOMIC DNA]</scope>
    <source>
        <strain evidence="1 2">NMWT 1</strain>
    </source>
</reference>
<accession>A0A0C5FVV2</accession>